<reference key="2">
    <citation type="submission" date="2011-10" db="EMBL/GenBank/DDBJ databases">
        <title>The genome and transcriptome sequence of Clonorchis sinensis provide insights into the carcinogenic liver fluke.</title>
        <authorList>
            <person name="Wang X."/>
            <person name="Huang Y."/>
            <person name="Chen W."/>
            <person name="Liu H."/>
            <person name="Guo L."/>
            <person name="Chen Y."/>
            <person name="Luo F."/>
            <person name="Zhou W."/>
            <person name="Sun J."/>
            <person name="Mao Q."/>
            <person name="Liang P."/>
            <person name="Zhou C."/>
            <person name="Tian Y."/>
            <person name="Men J."/>
            <person name="Lv X."/>
            <person name="Huang L."/>
            <person name="Zhou J."/>
            <person name="Hu Y."/>
            <person name="Li R."/>
            <person name="Zhang F."/>
            <person name="Lei H."/>
            <person name="Li X."/>
            <person name="Hu X."/>
            <person name="Liang C."/>
            <person name="Xu J."/>
            <person name="Wu Z."/>
            <person name="Yu X."/>
        </authorList>
    </citation>
    <scope>NUCLEOTIDE SEQUENCE</scope>
    <source>
        <strain>Henan</strain>
    </source>
</reference>
<dbReference type="InterPro" id="IPR053347">
    <property type="entry name" value="Axonemal_MT_stabilizer"/>
</dbReference>
<name>G7YVQ0_CLOSI</name>
<dbReference type="AlphaFoldDB" id="G7YVQ0"/>
<dbReference type="PANTHER" id="PTHR37404:SF1">
    <property type="entry name" value="HCG1796489"/>
    <property type="match status" value="1"/>
</dbReference>
<sequence length="442" mass="50989">MKIGARKTKAMVICGDRKHRATAVSVEPFCFAEELIIPLGPTDTITYLGSPFNFKGRGVFNHRQHLPKLLDEVTRAPLKPHQRMEITRNPLISRLTHSLVLGQFYRNTLRRLENYIRQSFRDWLRLTKDTPISYIHAGFPLGHSGKTSASLIPHGPLSVPDHLLYEISECGRVVRKLYRATIGVLLTVSGHIAMIDDPGLYVRSQFAGDVQPMDLGKEKSHHYATTTGSFHDPKILSEELQVTRALPPPHHWNVHYINDFRSRYLAGRHYRPLSPSHQKSETHDEFRKHDSPSEVWRPIGMQPFVLDNHHKEGPSKKIVASTVNPPLRGRTLLPKDKEVLRHLDPYLTTTMKEHRMWTPEELEGYAKKDTTTYWELESYPKAWGFGLKSNPIPKESVPRERLPLRDRVLFKEATDQTRVRPVTFHVPHTSRLKIHIRYTDDV</sequence>
<evidence type="ECO:0000313" key="2">
    <source>
        <dbReference type="Proteomes" id="UP000008909"/>
    </source>
</evidence>
<dbReference type="EMBL" id="DF144502">
    <property type="protein sequence ID" value="GAA57030.1"/>
    <property type="molecule type" value="Genomic_DNA"/>
</dbReference>
<organism evidence="1 2">
    <name type="scientific">Clonorchis sinensis</name>
    <name type="common">Chinese liver fluke</name>
    <dbReference type="NCBI Taxonomy" id="79923"/>
    <lineage>
        <taxon>Eukaryota</taxon>
        <taxon>Metazoa</taxon>
        <taxon>Spiralia</taxon>
        <taxon>Lophotrochozoa</taxon>
        <taxon>Platyhelminthes</taxon>
        <taxon>Trematoda</taxon>
        <taxon>Digenea</taxon>
        <taxon>Opisthorchiida</taxon>
        <taxon>Opisthorchiata</taxon>
        <taxon>Opisthorchiidae</taxon>
        <taxon>Clonorchis</taxon>
    </lineage>
</organism>
<reference evidence="1" key="1">
    <citation type="journal article" date="2011" name="Genome Biol.">
        <title>The draft genome of the carcinogenic human liver fluke Clonorchis sinensis.</title>
        <authorList>
            <person name="Wang X."/>
            <person name="Chen W."/>
            <person name="Huang Y."/>
            <person name="Sun J."/>
            <person name="Men J."/>
            <person name="Liu H."/>
            <person name="Luo F."/>
            <person name="Guo L."/>
            <person name="Lv X."/>
            <person name="Deng C."/>
            <person name="Zhou C."/>
            <person name="Fan Y."/>
            <person name="Li X."/>
            <person name="Huang L."/>
            <person name="Hu Y."/>
            <person name="Liang C."/>
            <person name="Hu X."/>
            <person name="Xu J."/>
            <person name="Yu X."/>
        </authorList>
    </citation>
    <scope>NUCLEOTIDE SEQUENCE [LARGE SCALE GENOMIC DNA]</scope>
    <source>
        <strain evidence="1">Henan</strain>
    </source>
</reference>
<proteinExistence type="predicted"/>
<dbReference type="PANTHER" id="PTHR37404">
    <property type="entry name" value="HCG1796489"/>
    <property type="match status" value="1"/>
</dbReference>
<protein>
    <submittedName>
        <fullName evidence="1">Retrovirus-related Pol polyprotein from type-1 retrotransposable element R2</fullName>
    </submittedName>
</protein>
<gene>
    <name evidence="1" type="ORF">CLF_112025</name>
</gene>
<accession>G7YVQ0</accession>
<evidence type="ECO:0000313" key="1">
    <source>
        <dbReference type="EMBL" id="GAA57030.1"/>
    </source>
</evidence>
<dbReference type="Proteomes" id="UP000008909">
    <property type="component" value="Unassembled WGS sequence"/>
</dbReference>
<keyword evidence="2" id="KW-1185">Reference proteome</keyword>